<proteinExistence type="predicted"/>
<organism evidence="2 3">
    <name type="scientific">Brucella daejeonensis</name>
    <dbReference type="NCBI Taxonomy" id="659015"/>
    <lineage>
        <taxon>Bacteria</taxon>
        <taxon>Pseudomonadati</taxon>
        <taxon>Pseudomonadota</taxon>
        <taxon>Alphaproteobacteria</taxon>
        <taxon>Hyphomicrobiales</taxon>
        <taxon>Brucellaceae</taxon>
        <taxon>Brucella/Ochrobactrum group</taxon>
        <taxon>Brucella</taxon>
    </lineage>
</organism>
<reference evidence="2 3" key="1">
    <citation type="submission" date="2020-08" db="EMBL/GenBank/DDBJ databases">
        <title>Genomic Encyclopedia of Type Strains, Phase IV (KMG-IV): sequencing the most valuable type-strain genomes for metagenomic binning, comparative biology and taxonomic classification.</title>
        <authorList>
            <person name="Goeker M."/>
        </authorList>
    </citation>
    <scope>NUCLEOTIDE SEQUENCE [LARGE SCALE GENOMIC DNA]</scope>
    <source>
        <strain evidence="2 3">DSM 26944</strain>
    </source>
</reference>
<protein>
    <submittedName>
        <fullName evidence="2">Uncharacterized protein</fullName>
    </submittedName>
</protein>
<keyword evidence="3" id="KW-1185">Reference proteome</keyword>
<evidence type="ECO:0000313" key="2">
    <source>
        <dbReference type="EMBL" id="MBB5704061.1"/>
    </source>
</evidence>
<comment type="caution">
    <text evidence="2">The sequence shown here is derived from an EMBL/GenBank/DDBJ whole genome shotgun (WGS) entry which is preliminary data.</text>
</comment>
<name>A0A7W9B102_9HYPH</name>
<evidence type="ECO:0000313" key="3">
    <source>
        <dbReference type="Proteomes" id="UP000555546"/>
    </source>
</evidence>
<feature type="chain" id="PRO_5030853632" evidence="1">
    <location>
        <begin position="24"/>
        <end position="675"/>
    </location>
</feature>
<dbReference type="AlphaFoldDB" id="A0A7W9B102"/>
<accession>A0A7W9B102</accession>
<evidence type="ECO:0000256" key="1">
    <source>
        <dbReference type="SAM" id="SignalP"/>
    </source>
</evidence>
<sequence>MKCRVILLYAILSITTATGAVFAADSRYDAEQHKGNDPIDLSERVLQKPFQSTTGSQYGVLGNIGRPVIGGNSIAKDQLLLTEDDLNTLFDEDQGAAARNQILGCGVIDEHAAMVTAMDVKEEQVKDYLNSQLAKYMLTTLYNSPALAAVYDSVESYGAKRVQLMQDRCQAVQSAASLSSEDMMRWQALQECVRRNVGTENLKTGSAKENGEDYRDGKEALAYAAAYRACLYGSQSQIAMFNENGTIKATLGKNEVEFKPSENLQKKSLEQVLETSLLNPDEDELKPSMWTGGLLDALKGTSLCYVKGGGGGAAKPNEEGAKDCAIMAFIPNVRWCVGSERSKQACLNQEKPRLSNALFTPIQVFDIAYALAQNEINYRYTFAENLTELVGYDNAMDIAVKGELLQEPMQEAKVAEQKLTDSEPDTEMTRYFGCSKGYTPEDFSEYITRAYNLKITKNDEDFPALDPEATMVSAYNPSGGGDDDDVNLVKIKDLAEQVGKMVTKPSNLNTEYVMADLKEVNKLAHGDYLGGGLSGASGNPASFFILSTVRCAMESYVRGTLADYVAVTSIDNDGERTAILMAMRTRTAQVATEMLYQFLKEKLSLASIELAYAGPTGSVKATPPHVLRAVENVIALLDNQLNAMAEVQSRQAGFADLISRLRVAKAGIGTVNPAE</sequence>
<gene>
    <name evidence="2" type="ORF">FHS76_003976</name>
</gene>
<dbReference type="Proteomes" id="UP000555546">
    <property type="component" value="Unassembled WGS sequence"/>
</dbReference>
<keyword evidence="1" id="KW-0732">Signal</keyword>
<feature type="signal peptide" evidence="1">
    <location>
        <begin position="1"/>
        <end position="23"/>
    </location>
</feature>
<dbReference type="RefSeq" id="WP_183656938.1">
    <property type="nucleotide sequence ID" value="NZ_JACIJG010000023.1"/>
</dbReference>
<dbReference type="EMBL" id="JACIJG010000023">
    <property type="protein sequence ID" value="MBB5704061.1"/>
    <property type="molecule type" value="Genomic_DNA"/>
</dbReference>